<sequence>MDKVMEYKEKITKRLERYDKIVELEQQTGVDKFYIFLVLALLSGVLLFVVGGAQLLTNLIGFIYPAYQSFKALSTASTSDDTQWLTYWVVYAFFNLTEEITDVILSWIPFYFFIKVAFLVWLYHPSTVGSNVIYQSVIKPYVAPHVSKIDSAVNSATKSD</sequence>
<dbReference type="InterPro" id="IPR004345">
    <property type="entry name" value="TB2_DP1_HVA22"/>
</dbReference>
<evidence type="ECO:0000256" key="6">
    <source>
        <dbReference type="RuleBase" id="RU362006"/>
    </source>
</evidence>
<feature type="transmembrane region" description="Helical" evidence="7">
    <location>
        <begin position="104"/>
        <end position="123"/>
    </location>
</feature>
<evidence type="ECO:0008006" key="10">
    <source>
        <dbReference type="Google" id="ProtNLM"/>
    </source>
</evidence>
<dbReference type="OrthoDB" id="10009287at2759"/>
<dbReference type="Pfam" id="PF03134">
    <property type="entry name" value="TB2_DP1_HVA22"/>
    <property type="match status" value="1"/>
</dbReference>
<dbReference type="EMBL" id="SPLM01000073">
    <property type="protein sequence ID" value="TMW62564.1"/>
    <property type="molecule type" value="Genomic_DNA"/>
</dbReference>
<evidence type="ECO:0000256" key="5">
    <source>
        <dbReference type="ARBA" id="ARBA00023136"/>
    </source>
</evidence>
<keyword evidence="3 7" id="KW-0812">Transmembrane</keyword>
<proteinExistence type="inferred from homology"/>
<dbReference type="Proteomes" id="UP000794436">
    <property type="component" value="Unassembled WGS sequence"/>
</dbReference>
<comment type="subcellular location">
    <subcellularLocation>
        <location evidence="1 6">Membrane</location>
        <topology evidence="1 6">Multi-pass membrane protein</topology>
    </subcellularLocation>
</comment>
<accession>A0A8K1FIZ0</accession>
<evidence type="ECO:0000256" key="7">
    <source>
        <dbReference type="SAM" id="Phobius"/>
    </source>
</evidence>
<protein>
    <recommendedName>
        <fullName evidence="10">Protein YOP1</fullName>
    </recommendedName>
</protein>
<comment type="similarity">
    <text evidence="2 6">Belongs to the DP1 family.</text>
</comment>
<feature type="transmembrane region" description="Helical" evidence="7">
    <location>
        <begin position="33"/>
        <end position="56"/>
    </location>
</feature>
<comment type="caution">
    <text evidence="8">The sequence shown here is derived from an EMBL/GenBank/DDBJ whole genome shotgun (WGS) entry which is preliminary data.</text>
</comment>
<keyword evidence="5 7" id="KW-0472">Membrane</keyword>
<dbReference type="PANTHER" id="PTHR12300">
    <property type="entry name" value="HVA22-LIKE PROTEINS"/>
    <property type="match status" value="1"/>
</dbReference>
<evidence type="ECO:0000313" key="9">
    <source>
        <dbReference type="Proteomes" id="UP000794436"/>
    </source>
</evidence>
<keyword evidence="4 7" id="KW-1133">Transmembrane helix</keyword>
<name>A0A8K1FIZ0_PYTOL</name>
<evidence type="ECO:0000313" key="8">
    <source>
        <dbReference type="EMBL" id="TMW62564.1"/>
    </source>
</evidence>
<dbReference type="AlphaFoldDB" id="A0A8K1FIZ0"/>
<evidence type="ECO:0000256" key="4">
    <source>
        <dbReference type="ARBA" id="ARBA00022989"/>
    </source>
</evidence>
<gene>
    <name evidence="8" type="ORF">Poli38472_005182</name>
</gene>
<evidence type="ECO:0000256" key="2">
    <source>
        <dbReference type="ARBA" id="ARBA00008573"/>
    </source>
</evidence>
<dbReference type="GO" id="GO:0016020">
    <property type="term" value="C:membrane"/>
    <property type="evidence" value="ECO:0007669"/>
    <property type="project" value="UniProtKB-SubCell"/>
</dbReference>
<organism evidence="8 9">
    <name type="scientific">Pythium oligandrum</name>
    <name type="common">Mycoparasitic fungus</name>
    <dbReference type="NCBI Taxonomy" id="41045"/>
    <lineage>
        <taxon>Eukaryota</taxon>
        <taxon>Sar</taxon>
        <taxon>Stramenopiles</taxon>
        <taxon>Oomycota</taxon>
        <taxon>Peronosporomycetes</taxon>
        <taxon>Pythiales</taxon>
        <taxon>Pythiaceae</taxon>
        <taxon>Pythium</taxon>
    </lineage>
</organism>
<evidence type="ECO:0000256" key="3">
    <source>
        <dbReference type="ARBA" id="ARBA00022692"/>
    </source>
</evidence>
<evidence type="ECO:0000256" key="1">
    <source>
        <dbReference type="ARBA" id="ARBA00004141"/>
    </source>
</evidence>
<dbReference type="PANTHER" id="PTHR12300:SF161">
    <property type="entry name" value="RECEPTOR EXPRESSION-ENHANCING PROTEIN"/>
    <property type="match status" value="1"/>
</dbReference>
<reference evidence="8" key="1">
    <citation type="submission" date="2019-03" db="EMBL/GenBank/DDBJ databases">
        <title>Long read genome sequence of the mycoparasitic Pythium oligandrum ATCC 38472 isolated from sugarbeet rhizosphere.</title>
        <authorList>
            <person name="Gaulin E."/>
        </authorList>
    </citation>
    <scope>NUCLEOTIDE SEQUENCE</scope>
    <source>
        <strain evidence="8">ATCC 38472_TT</strain>
    </source>
</reference>
<keyword evidence="9" id="KW-1185">Reference proteome</keyword>